<evidence type="ECO:0000313" key="8">
    <source>
        <dbReference type="Proteomes" id="UP000009328"/>
    </source>
</evidence>
<protein>
    <submittedName>
        <fullName evidence="7">Tripartite motif-containing protein 5</fullName>
        <ecNumber evidence="7">6.3.2.-</ecNumber>
    </submittedName>
</protein>
<dbReference type="eggNOG" id="KOG0825">
    <property type="taxonomic scope" value="Eukaryota"/>
</dbReference>
<feature type="compositionally biased region" description="Polar residues" evidence="5">
    <location>
        <begin position="274"/>
        <end position="288"/>
    </location>
</feature>
<dbReference type="PANTHER" id="PTHR45798:SF97">
    <property type="entry name" value="ALCOHOL-SENSITIVE RING FINGER PROTEIN 1"/>
    <property type="match status" value="1"/>
</dbReference>
<dbReference type="InterPro" id="IPR001841">
    <property type="entry name" value="Znf_RING"/>
</dbReference>
<dbReference type="Proteomes" id="UP000009328">
    <property type="component" value="Unassembled WGS sequence"/>
</dbReference>
<dbReference type="SMART" id="SM00249">
    <property type="entry name" value="PHD"/>
    <property type="match status" value="1"/>
</dbReference>
<comment type="caution">
    <text evidence="7">The sequence shown here is derived from an EMBL/GenBank/DDBJ whole genome shotgun (WGS) entry which is preliminary data.</text>
</comment>
<keyword evidence="3" id="KW-0862">Zinc</keyword>
<dbReference type="HOGENOM" id="CLU_606994_0_0_1"/>
<dbReference type="GO" id="GO:0008270">
    <property type="term" value="F:zinc ion binding"/>
    <property type="evidence" value="ECO:0007669"/>
    <property type="project" value="UniProtKB-KW"/>
</dbReference>
<feature type="region of interest" description="Disordered" evidence="5">
    <location>
        <begin position="330"/>
        <end position="365"/>
    </location>
</feature>
<feature type="domain" description="RING-type" evidence="6">
    <location>
        <begin position="8"/>
        <end position="53"/>
    </location>
</feature>
<feature type="compositionally biased region" description="Low complexity" evidence="5">
    <location>
        <begin position="330"/>
        <end position="348"/>
    </location>
</feature>
<evidence type="ECO:0000259" key="6">
    <source>
        <dbReference type="PROSITE" id="PS50089"/>
    </source>
</evidence>
<evidence type="ECO:0000256" key="3">
    <source>
        <dbReference type="ARBA" id="ARBA00022833"/>
    </source>
</evidence>
<dbReference type="SUPFAM" id="SSF57903">
    <property type="entry name" value="FYVE/PHD zinc finger"/>
    <property type="match status" value="1"/>
</dbReference>
<dbReference type="SMART" id="SM00184">
    <property type="entry name" value="RING"/>
    <property type="match status" value="2"/>
</dbReference>
<evidence type="ECO:0000256" key="1">
    <source>
        <dbReference type="ARBA" id="ARBA00022723"/>
    </source>
</evidence>
<organism evidence="7 8">
    <name type="scientific">Wickerhamomyces ciferrii (strain ATCC 14091 / BCRC 22168 / CBS 111 / JCM 3599 / NBRC 0793 / NRRL Y-1031 F-60-10)</name>
    <name type="common">Yeast</name>
    <name type="synonym">Pichia ciferrii</name>
    <dbReference type="NCBI Taxonomy" id="1206466"/>
    <lineage>
        <taxon>Eukaryota</taxon>
        <taxon>Fungi</taxon>
        <taxon>Dikarya</taxon>
        <taxon>Ascomycota</taxon>
        <taxon>Saccharomycotina</taxon>
        <taxon>Saccharomycetes</taxon>
        <taxon>Phaffomycetales</taxon>
        <taxon>Wickerhamomycetaceae</taxon>
        <taxon>Wickerhamomyces</taxon>
    </lineage>
</organism>
<keyword evidence="2 4" id="KW-0863">Zinc-finger</keyword>
<accession>K0KWZ7</accession>
<dbReference type="PANTHER" id="PTHR45798">
    <property type="entry name" value="RING-H2 FINGER PROTEIN ATL61-RELATED-RELATED"/>
    <property type="match status" value="1"/>
</dbReference>
<name>K0KWZ7_WICCF</name>
<dbReference type="Pfam" id="PF13639">
    <property type="entry name" value="zf-RING_2"/>
    <property type="match status" value="1"/>
</dbReference>
<dbReference type="InterPro" id="IPR011011">
    <property type="entry name" value="Znf_FYVE_PHD"/>
</dbReference>
<sequence length="444" mass="50763">MSEDQEACTICLDQLFQIDKSEFITRLQPCGHYYHTECIKLWTDKSNSCPTCRRDFEFIETIDKDAQVLTRHKTQKKVLEHVEEFFYTDEDVLLQFEEEDHLQRRINNMIASYNTCVLCDSRRGNVSPCNSCSSTFHLSCLGASNLTSWYCPMCDAEQINFERPSIFRRSRNSAVTNRVYNSFRDSLAVSPVTVEVQETVEPMTIEEQQSWEVFENARKEEIEQVNASNSNNTSDEPVTSSETRKLKRPSRRGIRRGVSNNTNNQTLQNQDQNHTIIPDTQVSSLPNTSTSVVNTILNQMKENRQRETPLTKQQIRSNISLNTSASQQSLSLSASSSAGSSPQQTISSLATSVEKEPTSPTNKSVWKMPLVDNTLTLEQKNVLQGIVRDKLRPIYRDGSIDVDQYTAINKKVSHILYDLCLHGNEDYDYEQLANEHVIQEIMDL</sequence>
<keyword evidence="1" id="KW-0479">Metal-binding</keyword>
<dbReference type="PROSITE" id="PS50089">
    <property type="entry name" value="ZF_RING_2"/>
    <property type="match status" value="1"/>
</dbReference>
<proteinExistence type="predicted"/>
<dbReference type="SUPFAM" id="SSF57850">
    <property type="entry name" value="RING/U-box"/>
    <property type="match status" value="1"/>
</dbReference>
<dbReference type="AlphaFoldDB" id="K0KWZ7"/>
<dbReference type="InParanoid" id="K0KWZ7"/>
<evidence type="ECO:0000256" key="4">
    <source>
        <dbReference type="PROSITE-ProRule" id="PRU00175"/>
    </source>
</evidence>
<feature type="compositionally biased region" description="Low complexity" evidence="5">
    <location>
        <begin position="260"/>
        <end position="273"/>
    </location>
</feature>
<gene>
    <name evidence="7" type="ORF">BN7_5601</name>
</gene>
<feature type="compositionally biased region" description="Polar residues" evidence="5">
    <location>
        <begin position="225"/>
        <end position="241"/>
    </location>
</feature>
<evidence type="ECO:0000256" key="5">
    <source>
        <dbReference type="SAM" id="MobiDB-lite"/>
    </source>
</evidence>
<evidence type="ECO:0000256" key="2">
    <source>
        <dbReference type="ARBA" id="ARBA00022771"/>
    </source>
</evidence>
<dbReference type="InterPro" id="IPR013083">
    <property type="entry name" value="Znf_RING/FYVE/PHD"/>
</dbReference>
<dbReference type="EMBL" id="CAIF01000222">
    <property type="protein sequence ID" value="CCH46014.1"/>
    <property type="molecule type" value="Genomic_DNA"/>
</dbReference>
<evidence type="ECO:0000313" key="7">
    <source>
        <dbReference type="EMBL" id="CCH46014.1"/>
    </source>
</evidence>
<dbReference type="EC" id="6.3.2.-" evidence="7"/>
<feature type="compositionally biased region" description="Basic residues" evidence="5">
    <location>
        <begin position="245"/>
        <end position="255"/>
    </location>
</feature>
<keyword evidence="7" id="KW-0436">Ligase</keyword>
<feature type="region of interest" description="Disordered" evidence="5">
    <location>
        <begin position="223"/>
        <end position="288"/>
    </location>
</feature>
<reference evidence="7 8" key="1">
    <citation type="journal article" date="2012" name="Eukaryot. Cell">
        <title>Draft genome sequence of Wickerhamomyces ciferrii NRRL Y-1031 F-60-10.</title>
        <authorList>
            <person name="Schneider J."/>
            <person name="Andrea H."/>
            <person name="Blom J."/>
            <person name="Jaenicke S."/>
            <person name="Ruckert C."/>
            <person name="Schorsch C."/>
            <person name="Szczepanowski R."/>
            <person name="Farwick M."/>
            <person name="Goesmann A."/>
            <person name="Puhler A."/>
            <person name="Schaffer S."/>
            <person name="Tauch A."/>
            <person name="Kohler T."/>
            <person name="Brinkrolf K."/>
        </authorList>
    </citation>
    <scope>NUCLEOTIDE SEQUENCE [LARGE SCALE GENOMIC DNA]</scope>
    <source>
        <strain evidence="8">ATCC 14091 / BCRC 22168 / CBS 111 / JCM 3599 / NBRC 0793 / NRRL Y-1031 F-60-10</strain>
    </source>
</reference>
<dbReference type="Gene3D" id="3.30.40.10">
    <property type="entry name" value="Zinc/RING finger domain, C3HC4 (zinc finger)"/>
    <property type="match status" value="2"/>
</dbReference>
<dbReference type="STRING" id="1206466.K0KWZ7"/>
<keyword evidence="8" id="KW-1185">Reference proteome</keyword>
<dbReference type="InterPro" id="IPR052788">
    <property type="entry name" value="RING-type_E3_ligase_ATL"/>
</dbReference>
<dbReference type="InterPro" id="IPR001965">
    <property type="entry name" value="Znf_PHD"/>
</dbReference>
<dbReference type="GO" id="GO:0016874">
    <property type="term" value="F:ligase activity"/>
    <property type="evidence" value="ECO:0007669"/>
    <property type="project" value="UniProtKB-KW"/>
</dbReference>